<reference evidence="2 3" key="1">
    <citation type="submission" date="2023-12" db="EMBL/GenBank/DDBJ databases">
        <title>A high-quality genome assembly for Dillenia turbinata (Dilleniales).</title>
        <authorList>
            <person name="Chanderbali A."/>
        </authorList>
    </citation>
    <scope>NUCLEOTIDE SEQUENCE [LARGE SCALE GENOMIC DNA]</scope>
    <source>
        <strain evidence="2">LSX21</strain>
        <tissue evidence="2">Leaf</tissue>
    </source>
</reference>
<dbReference type="Proteomes" id="UP001370490">
    <property type="component" value="Unassembled WGS sequence"/>
</dbReference>
<protein>
    <submittedName>
        <fullName evidence="2">Myb/SANT-like domain</fullName>
    </submittedName>
</protein>
<feature type="non-terminal residue" evidence="2">
    <location>
        <position position="149"/>
    </location>
</feature>
<keyword evidence="3" id="KW-1185">Reference proteome</keyword>
<feature type="domain" description="Myb/SANT-like" evidence="1">
    <location>
        <begin position="20"/>
        <end position="104"/>
    </location>
</feature>
<sequence length="149" mass="17254">MGKLNKQQLQGNEGKREKLTWKDKMDEVLLNAFIEEEDKGNRIDGTWTTTAYTNSVKKLGFTINKEHVKNHLRTLKNNFGICYDFFHGNSGFGWNLDTKLFEAELSANPDMGKWKHTPISHYDKLEMLYSKDRANGKGAISAKERVRQR</sequence>
<gene>
    <name evidence="2" type="ORF">RJ641_006308</name>
</gene>
<dbReference type="InterPro" id="IPR024752">
    <property type="entry name" value="Myb/SANT-like_dom"/>
</dbReference>
<dbReference type="PANTHER" id="PTHR46929:SF4">
    <property type="entry name" value="MYB_SANT-LIKE DOMAIN-CONTAINING PROTEIN"/>
    <property type="match status" value="1"/>
</dbReference>
<dbReference type="PANTHER" id="PTHR46929">
    <property type="entry name" value="EXPRESSED PROTEIN"/>
    <property type="match status" value="1"/>
</dbReference>
<organism evidence="2 3">
    <name type="scientific">Dillenia turbinata</name>
    <dbReference type="NCBI Taxonomy" id="194707"/>
    <lineage>
        <taxon>Eukaryota</taxon>
        <taxon>Viridiplantae</taxon>
        <taxon>Streptophyta</taxon>
        <taxon>Embryophyta</taxon>
        <taxon>Tracheophyta</taxon>
        <taxon>Spermatophyta</taxon>
        <taxon>Magnoliopsida</taxon>
        <taxon>eudicotyledons</taxon>
        <taxon>Gunneridae</taxon>
        <taxon>Pentapetalae</taxon>
        <taxon>Dilleniales</taxon>
        <taxon>Dilleniaceae</taxon>
        <taxon>Dillenia</taxon>
    </lineage>
</organism>
<evidence type="ECO:0000313" key="3">
    <source>
        <dbReference type="Proteomes" id="UP001370490"/>
    </source>
</evidence>
<accession>A0AAN8VHX0</accession>
<dbReference type="EMBL" id="JBAMMX010000014">
    <property type="protein sequence ID" value="KAK6927717.1"/>
    <property type="molecule type" value="Genomic_DNA"/>
</dbReference>
<comment type="caution">
    <text evidence="2">The sequence shown here is derived from an EMBL/GenBank/DDBJ whole genome shotgun (WGS) entry which is preliminary data.</text>
</comment>
<dbReference type="Pfam" id="PF12776">
    <property type="entry name" value="Myb_DNA-bind_3"/>
    <property type="match status" value="1"/>
</dbReference>
<name>A0AAN8VHX0_9MAGN</name>
<evidence type="ECO:0000313" key="2">
    <source>
        <dbReference type="EMBL" id="KAK6927717.1"/>
    </source>
</evidence>
<evidence type="ECO:0000259" key="1">
    <source>
        <dbReference type="Pfam" id="PF12776"/>
    </source>
</evidence>
<proteinExistence type="predicted"/>
<dbReference type="AlphaFoldDB" id="A0AAN8VHX0"/>